<evidence type="ECO:0000313" key="4">
    <source>
        <dbReference type="Proteomes" id="UP000199428"/>
    </source>
</evidence>
<keyword evidence="2" id="KW-0812">Transmembrane</keyword>
<sequence length="405" mass="45944">MEDFKIIKIPEQTEEDGQQEEPILKRKEPEDDYTPPKKRYIFLIILLILSIVAVIVIKIISTYDDYEEIKTWERVDTGESTYSSFQGNILKYSGDGIFYTSYDGSLIWNYTYDMTNPAIDTCGNYIIAYDKKGSEVDIFSNKGFVNQISTNIPVIDARVAGQGTVALLLQENNTSYIQMYDKTGTLLVSGEIHPENRGFPVSMALSSDATKLLLSIINVNGGDITSELVFYDFTDKGKEEVDNIVATYTYIGTLIPKVEFVNKDKALAFADKKIIVFNNNLRATVAKEINVSQEMKSIFYNNTHFGYVCEEALEDGTVVNQLNVYNLYGLKTTTKEITESFTDISLMENNEVLLSDGNNISIYNLQGFEKFKYTFDEKVYSVIPGATSRRYYLIEESRTEEIGLK</sequence>
<keyword evidence="2" id="KW-1133">Transmembrane helix</keyword>
<dbReference type="InterPro" id="IPR043765">
    <property type="entry name" value="DUF5711"/>
</dbReference>
<feature type="region of interest" description="Disordered" evidence="1">
    <location>
        <begin position="1"/>
        <end position="32"/>
    </location>
</feature>
<gene>
    <name evidence="3" type="ORF">SAMN02910350_02356</name>
</gene>
<feature type="transmembrane region" description="Helical" evidence="2">
    <location>
        <begin position="40"/>
        <end position="60"/>
    </location>
</feature>
<dbReference type="EMBL" id="FMWK01000015">
    <property type="protein sequence ID" value="SCZ80563.1"/>
    <property type="molecule type" value="Genomic_DNA"/>
</dbReference>
<dbReference type="RefSeq" id="WP_090163635.1">
    <property type="nucleotide sequence ID" value="NZ_FMWK01000015.1"/>
</dbReference>
<protein>
    <submittedName>
        <fullName evidence="3">Uncharacterized protein</fullName>
    </submittedName>
</protein>
<organism evidence="3 4">
    <name type="scientific">Pseudobutyrivibrio xylanivorans</name>
    <dbReference type="NCBI Taxonomy" id="185007"/>
    <lineage>
        <taxon>Bacteria</taxon>
        <taxon>Bacillati</taxon>
        <taxon>Bacillota</taxon>
        <taxon>Clostridia</taxon>
        <taxon>Lachnospirales</taxon>
        <taxon>Lachnospiraceae</taxon>
        <taxon>Pseudobutyrivibrio</taxon>
    </lineage>
</organism>
<evidence type="ECO:0000313" key="3">
    <source>
        <dbReference type="EMBL" id="SCZ80563.1"/>
    </source>
</evidence>
<reference evidence="3 4" key="1">
    <citation type="submission" date="2016-10" db="EMBL/GenBank/DDBJ databases">
        <authorList>
            <person name="de Groot N.N."/>
        </authorList>
    </citation>
    <scope>NUCLEOTIDE SEQUENCE [LARGE SCALE GENOMIC DNA]</scope>
    <source>
        <strain evidence="3 4">DSM 10317</strain>
    </source>
</reference>
<evidence type="ECO:0000256" key="1">
    <source>
        <dbReference type="SAM" id="MobiDB-lite"/>
    </source>
</evidence>
<accession>A0A1G5S2M8</accession>
<keyword evidence="2" id="KW-0472">Membrane</keyword>
<proteinExistence type="predicted"/>
<dbReference type="SUPFAM" id="SSF75011">
    <property type="entry name" value="3-carboxy-cis,cis-mucoante lactonizing enzyme"/>
    <property type="match status" value="1"/>
</dbReference>
<dbReference type="Pfam" id="PF18975">
    <property type="entry name" value="DUF5711"/>
    <property type="match status" value="1"/>
</dbReference>
<name>A0A1G5S2M8_PSEXY</name>
<dbReference type="Proteomes" id="UP000199428">
    <property type="component" value="Unassembled WGS sequence"/>
</dbReference>
<dbReference type="AlphaFoldDB" id="A0A1G5S2M8"/>
<evidence type="ECO:0000256" key="2">
    <source>
        <dbReference type="SAM" id="Phobius"/>
    </source>
</evidence>